<dbReference type="RefSeq" id="XP_012206256.1">
    <property type="nucleotide sequence ID" value="XM_012350866.1"/>
</dbReference>
<evidence type="ECO:0000313" key="9">
    <source>
        <dbReference type="Proteomes" id="UP000030745"/>
    </source>
</evidence>
<feature type="transmembrane region" description="Helical" evidence="7">
    <location>
        <begin position="259"/>
        <end position="279"/>
    </location>
</feature>
<dbReference type="KEGG" id="spar:SPRG_11811"/>
<feature type="transmembrane region" description="Helical" evidence="7">
    <location>
        <begin position="315"/>
        <end position="336"/>
    </location>
</feature>
<reference evidence="8 9" key="1">
    <citation type="journal article" date="2013" name="PLoS Genet.">
        <title>Distinctive expansion of potential virulence genes in the genome of the oomycete fish pathogen Saprolegnia parasitica.</title>
        <authorList>
            <person name="Jiang R.H."/>
            <person name="de Bruijn I."/>
            <person name="Haas B.J."/>
            <person name="Belmonte R."/>
            <person name="Lobach L."/>
            <person name="Christie J."/>
            <person name="van den Ackerveken G."/>
            <person name="Bottin A."/>
            <person name="Bulone V."/>
            <person name="Diaz-Moreno S.M."/>
            <person name="Dumas B."/>
            <person name="Fan L."/>
            <person name="Gaulin E."/>
            <person name="Govers F."/>
            <person name="Grenville-Briggs L.J."/>
            <person name="Horner N.R."/>
            <person name="Levin J.Z."/>
            <person name="Mammella M."/>
            <person name="Meijer H.J."/>
            <person name="Morris P."/>
            <person name="Nusbaum C."/>
            <person name="Oome S."/>
            <person name="Phillips A.J."/>
            <person name="van Rooyen D."/>
            <person name="Rzeszutek E."/>
            <person name="Saraiva M."/>
            <person name="Secombes C.J."/>
            <person name="Seidl M.F."/>
            <person name="Snel B."/>
            <person name="Stassen J.H."/>
            <person name="Sykes S."/>
            <person name="Tripathy S."/>
            <person name="van den Berg H."/>
            <person name="Vega-Arreguin J.C."/>
            <person name="Wawra S."/>
            <person name="Young S.K."/>
            <person name="Zeng Q."/>
            <person name="Dieguez-Uribeondo J."/>
            <person name="Russ C."/>
            <person name="Tyler B.M."/>
            <person name="van West P."/>
        </authorList>
    </citation>
    <scope>NUCLEOTIDE SEQUENCE [LARGE SCALE GENOMIC DNA]</scope>
    <source>
        <strain evidence="8 9">CBS 223.65</strain>
    </source>
</reference>
<dbReference type="Gene3D" id="1.20.1250.20">
    <property type="entry name" value="MFS general substrate transporter like domains"/>
    <property type="match status" value="1"/>
</dbReference>
<dbReference type="OMA" id="IAFAIQF"/>
<dbReference type="OrthoDB" id="10343809at2759"/>
<evidence type="ECO:0000256" key="1">
    <source>
        <dbReference type="ARBA" id="ARBA00004141"/>
    </source>
</evidence>
<name>A0A067BWP0_SAPPC</name>
<dbReference type="EMBL" id="KK583259">
    <property type="protein sequence ID" value="KDO22964.1"/>
    <property type="molecule type" value="Genomic_DNA"/>
</dbReference>
<comment type="similarity">
    <text evidence="2">Belongs to the major facilitator superfamily. Folate-biopterin transporter (TC 2.A.71) family.</text>
</comment>
<keyword evidence="5 7" id="KW-1133">Transmembrane helix</keyword>
<evidence type="ECO:0008006" key="10">
    <source>
        <dbReference type="Google" id="ProtNLM"/>
    </source>
</evidence>
<feature type="transmembrane region" description="Helical" evidence="7">
    <location>
        <begin position="125"/>
        <end position="144"/>
    </location>
</feature>
<evidence type="ECO:0000313" key="8">
    <source>
        <dbReference type="EMBL" id="KDO22964.1"/>
    </source>
</evidence>
<keyword evidence="3" id="KW-0813">Transport</keyword>
<evidence type="ECO:0000256" key="7">
    <source>
        <dbReference type="SAM" id="Phobius"/>
    </source>
</evidence>
<feature type="transmembrane region" description="Helical" evidence="7">
    <location>
        <begin position="478"/>
        <end position="500"/>
    </location>
</feature>
<dbReference type="VEuPathDB" id="FungiDB:SPRG_11811"/>
<dbReference type="InterPro" id="IPR036259">
    <property type="entry name" value="MFS_trans_sf"/>
</dbReference>
<dbReference type="SUPFAM" id="SSF103473">
    <property type="entry name" value="MFS general substrate transporter"/>
    <property type="match status" value="1"/>
</dbReference>
<protein>
    <recommendedName>
        <fullName evidence="10">Transmembrane protein</fullName>
    </recommendedName>
</protein>
<keyword evidence="4 7" id="KW-0812">Transmembrane</keyword>
<feature type="transmembrane region" description="Helical" evidence="7">
    <location>
        <begin position="512"/>
        <end position="533"/>
    </location>
</feature>
<gene>
    <name evidence="8" type="ORF">SPRG_11811</name>
</gene>
<evidence type="ECO:0000256" key="2">
    <source>
        <dbReference type="ARBA" id="ARBA00007015"/>
    </source>
</evidence>
<dbReference type="GO" id="GO:0016020">
    <property type="term" value="C:membrane"/>
    <property type="evidence" value="ECO:0007669"/>
    <property type="project" value="UniProtKB-SubCell"/>
</dbReference>
<dbReference type="PANTHER" id="PTHR31585">
    <property type="entry name" value="FOLATE-BIOPTERIN TRANSPORTER 1, CHLOROPLASTIC"/>
    <property type="match status" value="1"/>
</dbReference>
<accession>A0A067BWP0</accession>
<dbReference type="AlphaFoldDB" id="A0A067BWP0"/>
<keyword evidence="6 7" id="KW-0472">Membrane</keyword>
<dbReference type="Proteomes" id="UP000030745">
    <property type="component" value="Unassembled WGS sequence"/>
</dbReference>
<sequence length="540" mass="59775">MTYIMSTPPMLEDPSAEYQYQSDVTAISITNISDDEDATSAALAPGPQVATMSVPAFILYLQQALAVLMQNLLPPLKIYLFTAYLHGSSADVAQLTALENLAWTLRVFFAILSDVVPVFGYKRKFWLGFGWLITLVSLCVMAFSDFGAPFCDPKDYPTCWNPKANTTKAAYDFGAPDRVSWYRIPTLIATLGVVIVTASADGLLIEYSQREPIVTRGQIMVMTYAATGTGGLNARFFNQFFLNGKRYGGTYDFSAGPNVAYYFAISMALLGLGLVVGMFHDTKPALVKQESSSSSQRWSSGLWKLLHNRGIAQLLAFRFAFNLFSMISGAPIQSWVTNLDMGWINITPRLLFISATMYYGRFALQWNWRRVLAFWTFSNTVLMALATFFVICDVSRNAYLYSVLLVLTGIPVAIINLVMGFLMVEMAGVGYEAVIAGLWASIRDLNVPIANKVRSWLLDGFPATMSLKDDAETKHHVAYMHLIAFAIQLIGLVWIVLLPSQKIPLAMMKQRGGATSVGVLVALGYVALMAFSWQQNLNSY</sequence>
<evidence type="ECO:0000256" key="5">
    <source>
        <dbReference type="ARBA" id="ARBA00022989"/>
    </source>
</evidence>
<feature type="transmembrane region" description="Helical" evidence="7">
    <location>
        <begin position="372"/>
        <end position="392"/>
    </location>
</feature>
<proteinExistence type="inferred from homology"/>
<evidence type="ECO:0000256" key="3">
    <source>
        <dbReference type="ARBA" id="ARBA00022448"/>
    </source>
</evidence>
<feature type="transmembrane region" description="Helical" evidence="7">
    <location>
        <begin position="187"/>
        <end position="207"/>
    </location>
</feature>
<evidence type="ECO:0000256" key="6">
    <source>
        <dbReference type="ARBA" id="ARBA00023136"/>
    </source>
</evidence>
<dbReference type="GeneID" id="24133825"/>
<dbReference type="PANTHER" id="PTHR31585:SF5">
    <property type="entry name" value="RNA-BINDING S4 DOMAIN-CONTAINING PROTEIN"/>
    <property type="match status" value="1"/>
</dbReference>
<comment type="subcellular location">
    <subcellularLocation>
        <location evidence="1">Membrane</location>
        <topology evidence="1">Multi-pass membrane protein</topology>
    </subcellularLocation>
</comment>
<feature type="transmembrane region" description="Helical" evidence="7">
    <location>
        <begin position="219"/>
        <end position="237"/>
    </location>
</feature>
<organism evidence="8 9">
    <name type="scientific">Saprolegnia parasitica (strain CBS 223.65)</name>
    <dbReference type="NCBI Taxonomy" id="695850"/>
    <lineage>
        <taxon>Eukaryota</taxon>
        <taxon>Sar</taxon>
        <taxon>Stramenopiles</taxon>
        <taxon>Oomycota</taxon>
        <taxon>Saprolegniomycetes</taxon>
        <taxon>Saprolegniales</taxon>
        <taxon>Saprolegniaceae</taxon>
        <taxon>Saprolegnia</taxon>
    </lineage>
</organism>
<dbReference type="Pfam" id="PF03092">
    <property type="entry name" value="BT1"/>
    <property type="match status" value="1"/>
</dbReference>
<keyword evidence="9" id="KW-1185">Reference proteome</keyword>
<dbReference type="InterPro" id="IPR039309">
    <property type="entry name" value="BT1"/>
</dbReference>
<feature type="transmembrane region" description="Helical" evidence="7">
    <location>
        <begin position="398"/>
        <end position="419"/>
    </location>
</feature>
<evidence type="ECO:0000256" key="4">
    <source>
        <dbReference type="ARBA" id="ARBA00022692"/>
    </source>
</evidence>